<keyword evidence="2" id="KW-1185">Reference proteome</keyword>
<dbReference type="EMBL" id="JADBEG010000001">
    <property type="protein sequence ID" value="MBE1496578.1"/>
    <property type="molecule type" value="Genomic_DNA"/>
</dbReference>
<comment type="caution">
    <text evidence="1">The sequence shown here is derived from an EMBL/GenBank/DDBJ whole genome shotgun (WGS) entry which is preliminary data.</text>
</comment>
<protein>
    <recommendedName>
        <fullName evidence="3">DUF742 domain-containing protein</fullName>
    </recommendedName>
</protein>
<dbReference type="Pfam" id="PF05331">
    <property type="entry name" value="DUF742"/>
    <property type="match status" value="1"/>
</dbReference>
<accession>A0ABR9I091</accession>
<evidence type="ECO:0008006" key="3">
    <source>
        <dbReference type="Google" id="ProtNLM"/>
    </source>
</evidence>
<dbReference type="InterPro" id="IPR007995">
    <property type="entry name" value="DUF742"/>
</dbReference>
<proteinExistence type="predicted"/>
<dbReference type="Proteomes" id="UP000631670">
    <property type="component" value="Unassembled WGS sequence"/>
</dbReference>
<reference evidence="1 2" key="1">
    <citation type="submission" date="2020-10" db="EMBL/GenBank/DDBJ databases">
        <title>Sequencing the genomes of 1000 actinobacteria strains.</title>
        <authorList>
            <person name="Klenk H.-P."/>
        </authorList>
    </citation>
    <scope>NUCLEOTIDE SEQUENCE [LARGE SCALE GENOMIC DNA]</scope>
    <source>
        <strain evidence="1 2">DSM 44653</strain>
    </source>
</reference>
<evidence type="ECO:0000313" key="1">
    <source>
        <dbReference type="EMBL" id="MBE1496578.1"/>
    </source>
</evidence>
<sequence length="87" mass="9386">MLFATGRHRTATTGLDPDLAALCRMCQIPTSIAEVSAYLRLSLDATRALAQHGIDRGLVVADVADLGREGRPPLALLQRVHQGLLRL</sequence>
<organism evidence="1 2">
    <name type="scientific">Amycolatopsis lexingtonensis</name>
    <dbReference type="NCBI Taxonomy" id="218822"/>
    <lineage>
        <taxon>Bacteria</taxon>
        <taxon>Bacillati</taxon>
        <taxon>Actinomycetota</taxon>
        <taxon>Actinomycetes</taxon>
        <taxon>Pseudonocardiales</taxon>
        <taxon>Pseudonocardiaceae</taxon>
        <taxon>Amycolatopsis</taxon>
    </lineage>
</organism>
<evidence type="ECO:0000313" key="2">
    <source>
        <dbReference type="Proteomes" id="UP000631670"/>
    </source>
</evidence>
<name>A0ABR9I091_9PSEU</name>
<gene>
    <name evidence="1" type="ORF">H4696_003678</name>
</gene>